<comment type="caution">
    <text evidence="1">The sequence shown here is derived from an EMBL/GenBank/DDBJ whole genome shotgun (WGS) entry which is preliminary data.</text>
</comment>
<evidence type="ECO:0000313" key="1">
    <source>
        <dbReference type="EMBL" id="KZS67963.1"/>
    </source>
</evidence>
<organism evidence="1 2">
    <name type="scientific">Mycobacterium ostraviense</name>
    <dbReference type="NCBI Taxonomy" id="2738409"/>
    <lineage>
        <taxon>Bacteria</taxon>
        <taxon>Bacillati</taxon>
        <taxon>Actinomycetota</taxon>
        <taxon>Actinomycetes</taxon>
        <taxon>Mycobacteriales</taxon>
        <taxon>Mycobacteriaceae</taxon>
        <taxon>Mycobacterium</taxon>
    </lineage>
</organism>
<dbReference type="AlphaFoldDB" id="A0A164EU65"/>
<gene>
    <name evidence="1" type="ORF">A4G28_13175</name>
</gene>
<dbReference type="RefSeq" id="WP_075509128.1">
    <property type="nucleotide sequence ID" value="NZ_CP089224.1"/>
</dbReference>
<keyword evidence="2" id="KW-1185">Reference proteome</keyword>
<protein>
    <submittedName>
        <fullName evidence="1">Uncharacterized protein</fullName>
    </submittedName>
</protein>
<reference evidence="2" key="1">
    <citation type="submission" date="2016-04" db="EMBL/GenBank/DDBJ databases">
        <authorList>
            <person name="Strapagiel D."/>
            <person name="Borowka P."/>
            <person name="Marciniak B."/>
            <person name="Bakula Z."/>
            <person name="Van Ingen J."/>
            <person name="Safianowska A."/>
            <person name="Dziadek J."/>
            <person name="Jagielski T."/>
        </authorList>
    </citation>
    <scope>NUCLEOTIDE SEQUENCE [LARGE SCALE GENOMIC DNA]</scope>
    <source>
        <strain evidence="2">1010001458</strain>
    </source>
</reference>
<proteinExistence type="predicted"/>
<evidence type="ECO:0000313" key="2">
    <source>
        <dbReference type="Proteomes" id="UP000077342"/>
    </source>
</evidence>
<dbReference type="EMBL" id="LWCI01000011">
    <property type="protein sequence ID" value="KZS67963.1"/>
    <property type="molecule type" value="Genomic_DNA"/>
</dbReference>
<name>A0A164EU65_9MYCO</name>
<dbReference type="Proteomes" id="UP000077342">
    <property type="component" value="Unassembled WGS sequence"/>
</dbReference>
<sequence length="71" mass="7492">MSTVCRDCRTGVYHCHGTIIRHALGRAECTETDCDGPEISVHTFVIDCDAVGCGCADTPDGEVGSPHRVSA</sequence>
<accession>A0A164EU65</accession>